<evidence type="ECO:0000313" key="1">
    <source>
        <dbReference type="EMBL" id="SIT14783.1"/>
    </source>
</evidence>
<accession>A0A1N7PVU7</accession>
<dbReference type="Pfam" id="PF00300">
    <property type="entry name" value="His_Phos_1"/>
    <property type="match status" value="1"/>
</dbReference>
<dbReference type="CDD" id="cd07067">
    <property type="entry name" value="HP_PGM_like"/>
    <property type="match status" value="1"/>
</dbReference>
<protein>
    <submittedName>
        <fullName evidence="1">Histidine phosphatase superfamily (Branch 1)</fullName>
    </submittedName>
</protein>
<dbReference type="Proteomes" id="UP000186684">
    <property type="component" value="Unassembled WGS sequence"/>
</dbReference>
<organism evidence="1 2">
    <name type="scientific">Roseivivax lentus</name>
    <dbReference type="NCBI Taxonomy" id="633194"/>
    <lineage>
        <taxon>Bacteria</taxon>
        <taxon>Pseudomonadati</taxon>
        <taxon>Pseudomonadota</taxon>
        <taxon>Alphaproteobacteria</taxon>
        <taxon>Rhodobacterales</taxon>
        <taxon>Roseobacteraceae</taxon>
        <taxon>Roseivivax</taxon>
    </lineage>
</organism>
<proteinExistence type="predicted"/>
<dbReference type="OrthoDB" id="7864639at2"/>
<dbReference type="InterPro" id="IPR029033">
    <property type="entry name" value="His_PPase_superfam"/>
</dbReference>
<dbReference type="EMBL" id="FTOQ01000021">
    <property type="protein sequence ID" value="SIT14783.1"/>
    <property type="molecule type" value="Genomic_DNA"/>
</dbReference>
<dbReference type="STRING" id="633194.SAMN05421759_12120"/>
<dbReference type="AlphaFoldDB" id="A0A1N7PVU7"/>
<evidence type="ECO:0000313" key="2">
    <source>
        <dbReference type="Proteomes" id="UP000186684"/>
    </source>
</evidence>
<name>A0A1N7PVU7_9RHOB</name>
<gene>
    <name evidence="1" type="ORF">SAMN05421759_12120</name>
</gene>
<dbReference type="RefSeq" id="WP_076450791.1">
    <property type="nucleotide sequence ID" value="NZ_FTOQ01000021.1"/>
</dbReference>
<reference evidence="2" key="1">
    <citation type="submission" date="2017-01" db="EMBL/GenBank/DDBJ databases">
        <authorList>
            <person name="Varghese N."/>
            <person name="Submissions S."/>
        </authorList>
    </citation>
    <scope>NUCLEOTIDE SEQUENCE [LARGE SCALE GENOMIC DNA]</scope>
    <source>
        <strain evidence="2">DSM 29430</strain>
    </source>
</reference>
<dbReference type="PROSITE" id="PS51257">
    <property type="entry name" value="PROKAR_LIPOPROTEIN"/>
    <property type="match status" value="1"/>
</dbReference>
<dbReference type="SUPFAM" id="SSF53254">
    <property type="entry name" value="Phosphoglycerate mutase-like"/>
    <property type="match status" value="1"/>
</dbReference>
<dbReference type="InterPro" id="IPR013078">
    <property type="entry name" value="His_Pase_superF_clade-1"/>
</dbReference>
<sequence>MHRRDMLLGLGATGFALAGCTAPSDDAVRVPANTTLIMVRHGEKSGLELTRPGQERAAALAQRLVDVPLDRVYSTSYKRNVLTAQPVADQKGLEVETVADFDVAPQILAGNGGKTILWVGNKGNLSQMWEAMGLPDPAPLEYGDIAFVRADGQGRVSVSLERFGA</sequence>
<dbReference type="Gene3D" id="3.40.50.1240">
    <property type="entry name" value="Phosphoglycerate mutase-like"/>
    <property type="match status" value="1"/>
</dbReference>
<keyword evidence="2" id="KW-1185">Reference proteome</keyword>